<comment type="caution">
    <text evidence="1">The sequence shown here is derived from an EMBL/GenBank/DDBJ whole genome shotgun (WGS) entry which is preliminary data.</text>
</comment>
<name>A0ABU7BNS2_9TELE</name>
<sequence>MEKISPLIPSACQITIRERVSKSAMCAEEKKRVHTPVEDQQGFQRYDISIITVQDMNCSVILMVHSGTLGADRHVLHMVNCLAAGIPRSATSTSTALSPPRPPVSFPGCNFPGSLLSCCM</sequence>
<keyword evidence="2" id="KW-1185">Reference proteome</keyword>
<proteinExistence type="predicted"/>
<accession>A0ABU7BNS2</accession>
<evidence type="ECO:0000313" key="1">
    <source>
        <dbReference type="EMBL" id="MED6252321.1"/>
    </source>
</evidence>
<evidence type="ECO:0000313" key="2">
    <source>
        <dbReference type="Proteomes" id="UP001345963"/>
    </source>
</evidence>
<dbReference type="Proteomes" id="UP001345963">
    <property type="component" value="Unassembled WGS sequence"/>
</dbReference>
<gene>
    <name evidence="1" type="ORF">ATANTOWER_010138</name>
</gene>
<reference evidence="1 2" key="1">
    <citation type="submission" date="2021-07" db="EMBL/GenBank/DDBJ databases">
        <authorList>
            <person name="Palmer J.M."/>
        </authorList>
    </citation>
    <scope>NUCLEOTIDE SEQUENCE [LARGE SCALE GENOMIC DNA]</scope>
    <source>
        <strain evidence="1 2">AT_MEX2019</strain>
        <tissue evidence="1">Muscle</tissue>
    </source>
</reference>
<protein>
    <submittedName>
        <fullName evidence="1">Uncharacterized protein</fullName>
    </submittedName>
</protein>
<organism evidence="1 2">
    <name type="scientific">Ataeniobius toweri</name>
    <dbReference type="NCBI Taxonomy" id="208326"/>
    <lineage>
        <taxon>Eukaryota</taxon>
        <taxon>Metazoa</taxon>
        <taxon>Chordata</taxon>
        <taxon>Craniata</taxon>
        <taxon>Vertebrata</taxon>
        <taxon>Euteleostomi</taxon>
        <taxon>Actinopterygii</taxon>
        <taxon>Neopterygii</taxon>
        <taxon>Teleostei</taxon>
        <taxon>Neoteleostei</taxon>
        <taxon>Acanthomorphata</taxon>
        <taxon>Ovalentaria</taxon>
        <taxon>Atherinomorphae</taxon>
        <taxon>Cyprinodontiformes</taxon>
        <taxon>Goodeidae</taxon>
        <taxon>Ataeniobius</taxon>
    </lineage>
</organism>
<dbReference type="EMBL" id="JAHUTI010061274">
    <property type="protein sequence ID" value="MED6252321.1"/>
    <property type="molecule type" value="Genomic_DNA"/>
</dbReference>